<feature type="compositionally biased region" description="Basic and acidic residues" evidence="1">
    <location>
        <begin position="1055"/>
        <end position="1086"/>
    </location>
</feature>
<reference evidence="2 3" key="1">
    <citation type="journal article" date="2019" name="Sci. Rep.">
        <title>Colletotrichum shisoi sp. nov., an anthracnose pathogen of Perilla frutescens in Japan: molecular phylogenetic, morphological and genomic evidence.</title>
        <authorList>
            <person name="Gan P."/>
            <person name="Tsushima A."/>
            <person name="Hiroyama R."/>
            <person name="Narusaka M."/>
            <person name="Takano Y."/>
            <person name="Narusaka Y."/>
            <person name="Kawaradani M."/>
            <person name="Damm U."/>
            <person name="Shirasu K."/>
        </authorList>
    </citation>
    <scope>NUCLEOTIDE SEQUENCE [LARGE SCALE GENOMIC DNA]</scope>
    <source>
        <strain evidence="2 3">PG-2018a</strain>
    </source>
</reference>
<feature type="region of interest" description="Disordered" evidence="1">
    <location>
        <begin position="140"/>
        <end position="251"/>
    </location>
</feature>
<sequence length="1297" mass="139562">MNIPRLTFNPPSGDAITPPSLRTVNRASPKVALASFSALELAPQPNGSMASGLSSLSIDFTTPTKTAASPQSKSTTKKQQAPIFASLSIASPFNKFSTAETPRPNKNIFSTHWNVTSWGSSSTRTPSPRKVSLVEESFTPLSASTPKQHLSASTPKLARALSPKSSPSKPALSDFSAMSIASPATPRISDHRSHSNQGQLETPTALQSLSESTYDEESSNLSSLFGPSPSSFAEQGRETDSASGSPLKADTTMHDITMMSDLTIASPRKTQGNSFASVELSETAKILCGPFNSESFEGIDFTSTLSPVPDFPRRAARIPRTKQNKQRRNTRRGLIFEKVIVRRVAESLAVQELDAAVQFRHIAVKGELAYALCPRKRQRVAEACDEDYSEPYWLDEEVEERPVINMIEARRVLRNDLFALPAGPSVREQRRQYKADMEKYGEVMTSTRGKRNYDGEPKRAYNNGLLTHAIMKPLLAFPMPDLSFEWVLETAIRDSNKAHGREQPKHRNVRQPIAVFGEPDFSVIEEDEEPQSPTAKLPHFPSSATYHSRASRKSRLEHGLDSLRSKLAAFAAQEPEAAPSSPLSSPIGPGFTFEVPSFISSPSITHNNVDEAEEALDDTSDAAASPIVYFKDRSQTSPFRKRKSLPAARRPSLTSLLRRASLPIDLPAADSDQFPAVQDLQDPASGSLVGAPDSSVELPAVQNPFVVDSASAAAVVASPASGAPDSSVELPAVQNPFVVDSASAATVVAPPASASGASPSSALALASPMGSASPSPVVVDVRENPDIFGSFQDRPGSPVQTLASLARVLEEAKETMDAKVLVSREGGRLIVRFKVSDEHLALFAAAEASEKASEEAPMEDDIVDTITPAETAIPMSPFAQNTQEEEQKEQQEKKSKNMEEEVLQMLDRAPATTLDDEESDLIMLREFMSRHAARKAAKATDPTEPFKTAYRALSPVSVTAHALSPTAFPSAPIMATFAPTPERAQSIWADTPAFSVNSPAERPLSARRESSRRPLGALDVNSPSPRKAKRKGEELRERDTSPEKNAHPPKRQRRDKTGKSGNDENEKPEVEEKAKLKEDAKPKEDDGPVAGVRTRAQRAAERGEAPPVTKIPVRHQRYAKVRGGDGEKDLAVVTRQNTRANKGSAMSADETLEYLKTAPAAEETGGAVVTARKDGKNVQWAEQLATSQAEEQLLAPLSPAEEKQVGKARGRPKGSSSKTAGSTKASTKTTSKTLNGTPSSTATTAKSTKSRHAGIPGPKTDGAKVSKPKKVTAAAKKELGLSANGTPAKRSARIAQK</sequence>
<dbReference type="Proteomes" id="UP000326340">
    <property type="component" value="Unassembled WGS sequence"/>
</dbReference>
<evidence type="ECO:0000256" key="1">
    <source>
        <dbReference type="SAM" id="MobiDB-lite"/>
    </source>
</evidence>
<evidence type="ECO:0000313" key="3">
    <source>
        <dbReference type="Proteomes" id="UP000326340"/>
    </source>
</evidence>
<name>A0A5Q4BCE5_9PEZI</name>
<feature type="compositionally biased region" description="Polar residues" evidence="1">
    <location>
        <begin position="195"/>
        <end position="212"/>
    </location>
</feature>
<organism evidence="2 3">
    <name type="scientific">Colletotrichum shisoi</name>
    <dbReference type="NCBI Taxonomy" id="2078593"/>
    <lineage>
        <taxon>Eukaryota</taxon>
        <taxon>Fungi</taxon>
        <taxon>Dikarya</taxon>
        <taxon>Ascomycota</taxon>
        <taxon>Pezizomycotina</taxon>
        <taxon>Sordariomycetes</taxon>
        <taxon>Hypocreomycetidae</taxon>
        <taxon>Glomerellales</taxon>
        <taxon>Glomerellaceae</taxon>
        <taxon>Colletotrichum</taxon>
        <taxon>Colletotrichum destructivum species complex</taxon>
    </lineage>
</organism>
<comment type="caution">
    <text evidence="2">The sequence shown here is derived from an EMBL/GenBank/DDBJ whole genome shotgun (WGS) entry which is preliminary data.</text>
</comment>
<feature type="region of interest" description="Disordered" evidence="1">
    <location>
        <begin position="1189"/>
        <end position="1297"/>
    </location>
</feature>
<feature type="compositionally biased region" description="Basic and acidic residues" evidence="1">
    <location>
        <begin position="888"/>
        <end position="899"/>
    </location>
</feature>
<feature type="region of interest" description="Disordered" evidence="1">
    <location>
        <begin position="990"/>
        <end position="1111"/>
    </location>
</feature>
<protein>
    <submittedName>
        <fullName evidence="2">Uncharacterized protein</fullName>
    </submittedName>
</protein>
<feature type="compositionally biased region" description="Low complexity" evidence="1">
    <location>
        <begin position="157"/>
        <end position="173"/>
    </location>
</feature>
<feature type="compositionally biased region" description="Low complexity" evidence="1">
    <location>
        <begin position="1213"/>
        <end position="1247"/>
    </location>
</feature>
<feature type="region of interest" description="Disordered" evidence="1">
    <location>
        <begin position="525"/>
        <end position="555"/>
    </location>
</feature>
<feature type="compositionally biased region" description="Low complexity" evidence="1">
    <location>
        <begin position="219"/>
        <end position="232"/>
    </location>
</feature>
<dbReference type="OrthoDB" id="4207369at2759"/>
<evidence type="ECO:0000313" key="2">
    <source>
        <dbReference type="EMBL" id="TQN64364.1"/>
    </source>
</evidence>
<proteinExistence type="predicted"/>
<gene>
    <name evidence="2" type="ORF">CSHISOI_11082</name>
</gene>
<feature type="region of interest" description="Disordered" evidence="1">
    <location>
        <begin position="1"/>
        <end position="20"/>
    </location>
</feature>
<feature type="region of interest" description="Disordered" evidence="1">
    <location>
        <begin position="875"/>
        <end position="899"/>
    </location>
</feature>
<feature type="compositionally biased region" description="Polar residues" evidence="1">
    <location>
        <begin position="140"/>
        <end position="154"/>
    </location>
</feature>
<feature type="compositionally biased region" description="Basic and acidic residues" evidence="1">
    <location>
        <begin position="1031"/>
        <end position="1046"/>
    </location>
</feature>
<dbReference type="EMBL" id="PUHP01002466">
    <property type="protein sequence ID" value="TQN64364.1"/>
    <property type="molecule type" value="Genomic_DNA"/>
</dbReference>
<keyword evidence="3" id="KW-1185">Reference proteome</keyword>
<accession>A0A5Q4BCE5</accession>